<dbReference type="GO" id="GO:0005634">
    <property type="term" value="C:nucleus"/>
    <property type="evidence" value="ECO:0007669"/>
    <property type="project" value="UniProtKB-SubCell"/>
</dbReference>
<dbReference type="InterPro" id="IPR001005">
    <property type="entry name" value="SANT/Myb"/>
</dbReference>
<accession>A0AAN9R2Z9</accession>
<dbReference type="InterPro" id="IPR032451">
    <property type="entry name" value="SMARCC_C"/>
</dbReference>
<dbReference type="InterPro" id="IPR009057">
    <property type="entry name" value="Homeodomain-like_sf"/>
</dbReference>
<dbReference type="FunFam" id="1.10.10.60:FF:000014">
    <property type="entry name" value="SWI/SNF complex subunit SMARCC2 isoform C"/>
    <property type="match status" value="1"/>
</dbReference>
<evidence type="ECO:0000256" key="2">
    <source>
        <dbReference type="ARBA" id="ARBA00022473"/>
    </source>
</evidence>
<dbReference type="InterPro" id="IPR017884">
    <property type="entry name" value="SANT_dom"/>
</dbReference>
<keyword evidence="5" id="KW-0804">Transcription</keyword>
<evidence type="ECO:0000259" key="8">
    <source>
        <dbReference type="PROSITE" id="PS50090"/>
    </source>
</evidence>
<evidence type="ECO:0008006" key="14">
    <source>
        <dbReference type="Google" id="ProtNLM"/>
    </source>
</evidence>
<proteinExistence type="predicted"/>
<keyword evidence="13" id="KW-1185">Reference proteome</keyword>
<dbReference type="Pfam" id="PF16495">
    <property type="entry name" value="SWIRM-assoc_1"/>
    <property type="match status" value="1"/>
</dbReference>
<keyword evidence="2" id="KW-0217">Developmental protein</keyword>
<gene>
    <name evidence="12" type="ORF">VNO80_17561</name>
</gene>
<evidence type="ECO:0000313" key="12">
    <source>
        <dbReference type="EMBL" id="KAK7352143.1"/>
    </source>
</evidence>
<dbReference type="FunFam" id="1.10.10.10:FF:000020">
    <property type="entry name" value="SWI/SNF complex subunit SMARCC2 isoform c"/>
    <property type="match status" value="1"/>
</dbReference>
<organism evidence="12 13">
    <name type="scientific">Phaseolus coccineus</name>
    <name type="common">Scarlet runner bean</name>
    <name type="synonym">Phaseolus multiflorus</name>
    <dbReference type="NCBI Taxonomy" id="3886"/>
    <lineage>
        <taxon>Eukaryota</taxon>
        <taxon>Viridiplantae</taxon>
        <taxon>Streptophyta</taxon>
        <taxon>Embryophyta</taxon>
        <taxon>Tracheophyta</taxon>
        <taxon>Spermatophyta</taxon>
        <taxon>Magnoliopsida</taxon>
        <taxon>eudicotyledons</taxon>
        <taxon>Gunneridae</taxon>
        <taxon>Pentapetalae</taxon>
        <taxon>rosids</taxon>
        <taxon>fabids</taxon>
        <taxon>Fabales</taxon>
        <taxon>Fabaceae</taxon>
        <taxon>Papilionoideae</taxon>
        <taxon>50 kb inversion clade</taxon>
        <taxon>NPAAA clade</taxon>
        <taxon>indigoferoid/millettioid clade</taxon>
        <taxon>Phaseoleae</taxon>
        <taxon>Phaseolus</taxon>
    </lineage>
</organism>
<dbReference type="PROSITE" id="PS51294">
    <property type="entry name" value="HTH_MYB"/>
    <property type="match status" value="1"/>
</dbReference>
<dbReference type="Gene3D" id="1.10.10.10">
    <property type="entry name" value="Winged helix-like DNA-binding domain superfamily/Winged helix DNA-binding domain"/>
    <property type="match status" value="1"/>
</dbReference>
<feature type="compositionally biased region" description="Polar residues" evidence="7">
    <location>
        <begin position="207"/>
        <end position="218"/>
    </location>
</feature>
<evidence type="ECO:0000256" key="6">
    <source>
        <dbReference type="ARBA" id="ARBA00023242"/>
    </source>
</evidence>
<dbReference type="GO" id="GO:0003677">
    <property type="term" value="F:DNA binding"/>
    <property type="evidence" value="ECO:0007669"/>
    <property type="project" value="UniProtKB-KW"/>
</dbReference>
<dbReference type="Pfam" id="PF00249">
    <property type="entry name" value="Myb_DNA-binding"/>
    <property type="match status" value="1"/>
</dbReference>
<evidence type="ECO:0000259" key="10">
    <source>
        <dbReference type="PROSITE" id="PS51293"/>
    </source>
</evidence>
<evidence type="ECO:0000256" key="7">
    <source>
        <dbReference type="SAM" id="MobiDB-lite"/>
    </source>
</evidence>
<dbReference type="PROSITE" id="PS51293">
    <property type="entry name" value="SANT"/>
    <property type="match status" value="1"/>
</dbReference>
<dbReference type="Pfam" id="PF04433">
    <property type="entry name" value="SWIRM"/>
    <property type="match status" value="1"/>
</dbReference>
<dbReference type="SMART" id="SM00717">
    <property type="entry name" value="SANT"/>
    <property type="match status" value="1"/>
</dbReference>
<dbReference type="Proteomes" id="UP001374584">
    <property type="component" value="Unassembled WGS sequence"/>
</dbReference>
<dbReference type="PANTHER" id="PTHR12802">
    <property type="entry name" value="SWI/SNF COMPLEX-RELATED"/>
    <property type="match status" value="1"/>
</dbReference>
<dbReference type="InterPro" id="IPR007526">
    <property type="entry name" value="SWIRM"/>
</dbReference>
<feature type="domain" description="SWIRM" evidence="9">
    <location>
        <begin position="101"/>
        <end position="196"/>
    </location>
</feature>
<feature type="compositionally biased region" description="Pro residues" evidence="7">
    <location>
        <begin position="63"/>
        <end position="77"/>
    </location>
</feature>
<evidence type="ECO:0000256" key="1">
    <source>
        <dbReference type="ARBA" id="ARBA00004123"/>
    </source>
</evidence>
<evidence type="ECO:0000259" key="9">
    <source>
        <dbReference type="PROSITE" id="PS50934"/>
    </source>
</evidence>
<name>A0AAN9R2Z9_PHACN</name>
<comment type="subcellular location">
    <subcellularLocation>
        <location evidence="1">Nucleus</location>
    </subcellularLocation>
</comment>
<dbReference type="CDD" id="cd00167">
    <property type="entry name" value="SANT"/>
    <property type="match status" value="1"/>
</dbReference>
<dbReference type="InterPro" id="IPR017930">
    <property type="entry name" value="Myb_dom"/>
</dbReference>
<dbReference type="AlphaFoldDB" id="A0AAN9R2Z9"/>
<keyword evidence="4" id="KW-0238">DNA-binding</keyword>
<dbReference type="PROSITE" id="PS50934">
    <property type="entry name" value="SWIRM"/>
    <property type="match status" value="1"/>
</dbReference>
<dbReference type="EMBL" id="JAYMYR010000007">
    <property type="protein sequence ID" value="KAK7352143.1"/>
    <property type="molecule type" value="Genomic_DNA"/>
</dbReference>
<dbReference type="Gene3D" id="1.10.10.60">
    <property type="entry name" value="Homeodomain-like"/>
    <property type="match status" value="1"/>
</dbReference>
<feature type="region of interest" description="Disordered" evidence="7">
    <location>
        <begin position="198"/>
        <end position="221"/>
    </location>
</feature>
<feature type="domain" description="HTH myb-type" evidence="11">
    <location>
        <begin position="278"/>
        <end position="329"/>
    </location>
</feature>
<evidence type="ECO:0000256" key="3">
    <source>
        <dbReference type="ARBA" id="ARBA00023015"/>
    </source>
</evidence>
<comment type="caution">
    <text evidence="12">The sequence shown here is derived from an EMBL/GenBank/DDBJ whole genome shotgun (WGS) entry which is preliminary data.</text>
</comment>
<feature type="region of interest" description="Disordered" evidence="7">
    <location>
        <begin position="38"/>
        <end position="94"/>
    </location>
</feature>
<evidence type="ECO:0000313" key="13">
    <source>
        <dbReference type="Proteomes" id="UP001374584"/>
    </source>
</evidence>
<evidence type="ECO:0000256" key="5">
    <source>
        <dbReference type="ARBA" id="ARBA00023163"/>
    </source>
</evidence>
<feature type="compositionally biased region" description="Low complexity" evidence="7">
    <location>
        <begin position="40"/>
        <end position="62"/>
    </location>
</feature>
<dbReference type="PROSITE" id="PS50090">
    <property type="entry name" value="MYB_LIKE"/>
    <property type="match status" value="1"/>
</dbReference>
<evidence type="ECO:0000259" key="11">
    <source>
        <dbReference type="PROSITE" id="PS51294"/>
    </source>
</evidence>
<dbReference type="SUPFAM" id="SSF46689">
    <property type="entry name" value="Homeodomain-like"/>
    <property type="match status" value="2"/>
</dbReference>
<dbReference type="InterPro" id="IPR036388">
    <property type="entry name" value="WH-like_DNA-bd_sf"/>
</dbReference>
<reference evidence="12 13" key="1">
    <citation type="submission" date="2024-01" db="EMBL/GenBank/DDBJ databases">
        <title>The genomes of 5 underutilized Papilionoideae crops provide insights into root nodulation and disease resistanc.</title>
        <authorList>
            <person name="Jiang F."/>
        </authorList>
    </citation>
    <scope>NUCLEOTIDE SEQUENCE [LARGE SCALE GENOMIC DNA]</scope>
    <source>
        <strain evidence="12">JINMINGXINNONG_FW02</strain>
        <tissue evidence="12">Leaves</tissue>
    </source>
</reference>
<keyword evidence="3" id="KW-0805">Transcription regulation</keyword>
<protein>
    <recommendedName>
        <fullName evidence="14">SWI/SNF complex subunit SWI3B</fullName>
    </recommendedName>
</protein>
<dbReference type="PANTHER" id="PTHR12802:SF44">
    <property type="entry name" value="SWI_SNF COMPLEX SUBUNIT SWI3B"/>
    <property type="match status" value="1"/>
</dbReference>
<feature type="domain" description="Myb-like" evidence="8">
    <location>
        <begin position="273"/>
        <end position="323"/>
    </location>
</feature>
<feature type="domain" description="SANT" evidence="10">
    <location>
        <begin position="276"/>
        <end position="327"/>
    </location>
</feature>
<sequence>MILRSCRLCRVEPSVYSIREDCSGPLVLLFHRHSARRPSDMATTATSAPTSATEPSPSSADTPPAPIPPKQPPPPTLPALAPVKPEAPLSDPKSSADANVIVVPSYSRWFSWDSIHESEVRHLPEFFESASKSPRVYKYYRNSIVKFFRYNPARKITFTDVRKTLVGDVGSIRRVFDFLEAWGLINYHPSSSLTKPLKWDDKETKTDSTSNPTESSSAPAKENTKRLCSGCKAVCTIACFACDKYDLTLCARCYVRGNYRVGVNSSDFRRVEISEETKTDWSEKETTNLLEAITHYGDDWKRVSQHVAGRTEKECVAHFLKLPFADRFQNYQQQPAVNGTEDSCNQLKRVTNAESELDTVASAESRKRMRLTPLADASNPIMAQAAFLSALAGSDVAQAAAQAALTTLSEVYKATRINYRSFPRNTLLQDASVAFNGGNTSDSFQGSRLHAHIQLEKEELDVEKGISEIIEVQMKNIHGKLVHFEDLDLLIEKESQQLEQMKNMFFLDQLTLLFNKPSAPKTGECQGNSVRTNHD</sequence>
<evidence type="ECO:0000256" key="4">
    <source>
        <dbReference type="ARBA" id="ARBA00023125"/>
    </source>
</evidence>
<keyword evidence="6" id="KW-0539">Nucleus</keyword>